<dbReference type="PANTHER" id="PTHR34186:SF2">
    <property type="entry name" value="CYANATE HYDRATASE"/>
    <property type="match status" value="1"/>
</dbReference>
<organism evidence="2">
    <name type="scientific">Brassica napus</name>
    <name type="common">Rape</name>
    <dbReference type="NCBI Taxonomy" id="3708"/>
    <lineage>
        <taxon>Eukaryota</taxon>
        <taxon>Viridiplantae</taxon>
        <taxon>Streptophyta</taxon>
        <taxon>Embryophyta</taxon>
        <taxon>Tracheophyta</taxon>
        <taxon>Spermatophyta</taxon>
        <taxon>Magnoliopsida</taxon>
        <taxon>eudicotyledons</taxon>
        <taxon>Gunneridae</taxon>
        <taxon>Pentapetalae</taxon>
        <taxon>rosids</taxon>
        <taxon>malvids</taxon>
        <taxon>Brassicales</taxon>
        <taxon>Brassicaceae</taxon>
        <taxon>Brassiceae</taxon>
        <taxon>Brassica</taxon>
    </lineage>
</organism>
<dbReference type="AlphaFoldDB" id="A0A816LHN0"/>
<dbReference type="InterPro" id="IPR008076">
    <property type="entry name" value="Cyanase"/>
</dbReference>
<evidence type="ECO:0000313" key="2">
    <source>
        <dbReference type="EMBL" id="CAF1933213.1"/>
    </source>
</evidence>
<dbReference type="SUPFAM" id="SSF55234">
    <property type="entry name" value="Cyanase C-terminal domain"/>
    <property type="match status" value="1"/>
</dbReference>
<dbReference type="PANTHER" id="PTHR34186">
    <property type="entry name" value="CYANATE HYDRATASE"/>
    <property type="match status" value="1"/>
</dbReference>
<gene>
    <name evidence="2" type="ORF">DARMORV10_C05P47480.1</name>
</gene>
<dbReference type="Gene3D" id="3.30.1160.10">
    <property type="entry name" value="Cyanate lyase, C-terminal domain"/>
    <property type="match status" value="1"/>
</dbReference>
<dbReference type="GO" id="GO:0008824">
    <property type="term" value="F:cyanate hydratase activity"/>
    <property type="evidence" value="ECO:0007669"/>
    <property type="project" value="InterPro"/>
</dbReference>
<dbReference type="EMBL" id="HG994369">
    <property type="protein sequence ID" value="CAF1933213.1"/>
    <property type="molecule type" value="Genomic_DNA"/>
</dbReference>
<dbReference type="InterPro" id="IPR036581">
    <property type="entry name" value="Cyanate_lyase_C_sf"/>
</dbReference>
<evidence type="ECO:0000259" key="1">
    <source>
        <dbReference type="Pfam" id="PF02560"/>
    </source>
</evidence>
<proteinExistence type="predicted"/>
<name>A0A816LHN0_BRANA</name>
<accession>A0A816LHN0</accession>
<dbReference type="Pfam" id="PF02560">
    <property type="entry name" value="Cyanate_lyase"/>
    <property type="match status" value="1"/>
</dbReference>
<reference evidence="2" key="1">
    <citation type="submission" date="2021-01" db="EMBL/GenBank/DDBJ databases">
        <authorList>
            <consortium name="Genoscope - CEA"/>
            <person name="William W."/>
        </authorList>
    </citation>
    <scope>NUCLEOTIDE SEQUENCE</scope>
</reference>
<sequence length="120" mass="13512">MMSPLWRSYDPNLIQEPTVYRLNEAVMHFGESIKEIIYLHVSVCLWRKIVYLSLKSCLHICAIAKLVKEKSTENVQTSQPSGTHSDLSIQIPPRPIPFGGAGRIPKGSLKQAQVHVSNRC</sequence>
<protein>
    <submittedName>
        <fullName evidence="2">(rape) hypothetical protein</fullName>
    </submittedName>
</protein>
<feature type="domain" description="Cyanate lyase C-terminal" evidence="1">
    <location>
        <begin position="12"/>
        <end position="37"/>
    </location>
</feature>
<dbReference type="Proteomes" id="UP001295469">
    <property type="component" value="Chromosome C05"/>
</dbReference>
<dbReference type="InterPro" id="IPR003712">
    <property type="entry name" value="Cyanate_lyase_C"/>
</dbReference>